<gene>
    <name evidence="1" type="ORF">XELAEV_18012828mg</name>
</gene>
<dbReference type="Proteomes" id="UP000694892">
    <property type="component" value="Chromosome 2L"/>
</dbReference>
<dbReference type="AlphaFoldDB" id="A0A974DNB0"/>
<reference evidence="2" key="1">
    <citation type="journal article" date="2016" name="Nature">
        <title>Genome evolution in the allotetraploid frog Xenopus laevis.</title>
        <authorList>
            <person name="Session A.M."/>
            <person name="Uno Y."/>
            <person name="Kwon T."/>
            <person name="Chapman J.A."/>
            <person name="Toyoda A."/>
            <person name="Takahashi S."/>
            <person name="Fukui A."/>
            <person name="Hikosaka A."/>
            <person name="Suzuki A."/>
            <person name="Kondo M."/>
            <person name="van Heeringen S.J."/>
            <person name="Quigley I."/>
            <person name="Heinz S."/>
            <person name="Ogino H."/>
            <person name="Ochi H."/>
            <person name="Hellsten U."/>
            <person name="Lyons J.B."/>
            <person name="Simakov O."/>
            <person name="Putnam N."/>
            <person name="Stites J."/>
            <person name="Kuroki Y."/>
            <person name="Tanaka T."/>
            <person name="Michiue T."/>
            <person name="Watanabe M."/>
            <person name="Bogdanovic O."/>
            <person name="Lister R."/>
            <person name="Georgiou G."/>
            <person name="Paranjpe S.S."/>
            <person name="van Kruijsbergen I."/>
            <person name="Shu S."/>
            <person name="Carlson J."/>
            <person name="Kinoshita T."/>
            <person name="Ohta Y."/>
            <person name="Mawaribuchi S."/>
            <person name="Jenkins J."/>
            <person name="Grimwood J."/>
            <person name="Schmutz J."/>
            <person name="Mitros T."/>
            <person name="Mozaffari S.V."/>
            <person name="Suzuki Y."/>
            <person name="Haramoto Y."/>
            <person name="Yamamoto T.S."/>
            <person name="Takagi C."/>
            <person name="Heald R."/>
            <person name="Miller K."/>
            <person name="Haudenschild C."/>
            <person name="Kitzman J."/>
            <person name="Nakayama T."/>
            <person name="Izutsu Y."/>
            <person name="Robert J."/>
            <person name="Fortriede J."/>
            <person name="Burns K."/>
            <person name="Lotay V."/>
            <person name="Karimi K."/>
            <person name="Yasuoka Y."/>
            <person name="Dichmann D.S."/>
            <person name="Flajnik M.F."/>
            <person name="Houston D.W."/>
            <person name="Shendure J."/>
            <person name="DuPasquier L."/>
            <person name="Vize P.D."/>
            <person name="Zorn A.M."/>
            <person name="Ito M."/>
            <person name="Marcotte E.M."/>
            <person name="Wallingford J.B."/>
            <person name="Ito Y."/>
            <person name="Asashima M."/>
            <person name="Ueno N."/>
            <person name="Matsuda Y."/>
            <person name="Veenstra G.J."/>
            <person name="Fujiyama A."/>
            <person name="Harland R.M."/>
            <person name="Taira M."/>
            <person name="Rokhsar D.S."/>
        </authorList>
    </citation>
    <scope>NUCLEOTIDE SEQUENCE [LARGE SCALE GENOMIC DNA]</scope>
    <source>
        <strain evidence="2">J</strain>
    </source>
</reference>
<sequence length="104" mass="11773">MRFSSSFMDSGKTRNFWALQQNLLMSPDPESFGNISSFHNINSLGARIQKCFTSHSVLFKCFHINEEKNCIEKKNAFQQIIVDCATVYRNASCVEKLGSVVFPG</sequence>
<proteinExistence type="predicted"/>
<name>A0A974DNB0_XENLA</name>
<organism evidence="1 2">
    <name type="scientific">Xenopus laevis</name>
    <name type="common">African clawed frog</name>
    <dbReference type="NCBI Taxonomy" id="8355"/>
    <lineage>
        <taxon>Eukaryota</taxon>
        <taxon>Metazoa</taxon>
        <taxon>Chordata</taxon>
        <taxon>Craniata</taxon>
        <taxon>Vertebrata</taxon>
        <taxon>Euteleostomi</taxon>
        <taxon>Amphibia</taxon>
        <taxon>Batrachia</taxon>
        <taxon>Anura</taxon>
        <taxon>Pipoidea</taxon>
        <taxon>Pipidae</taxon>
        <taxon>Xenopodinae</taxon>
        <taxon>Xenopus</taxon>
        <taxon>Xenopus</taxon>
    </lineage>
</organism>
<evidence type="ECO:0000313" key="1">
    <source>
        <dbReference type="EMBL" id="OCT95144.1"/>
    </source>
</evidence>
<accession>A0A974DNB0</accession>
<dbReference type="EMBL" id="CM004468">
    <property type="protein sequence ID" value="OCT95144.1"/>
    <property type="molecule type" value="Genomic_DNA"/>
</dbReference>
<evidence type="ECO:0000313" key="2">
    <source>
        <dbReference type="Proteomes" id="UP000694892"/>
    </source>
</evidence>
<protein>
    <submittedName>
        <fullName evidence="1">Uncharacterized protein</fullName>
    </submittedName>
</protein>